<evidence type="ECO:0000256" key="10">
    <source>
        <dbReference type="ARBA" id="ARBA00023004"/>
    </source>
</evidence>
<dbReference type="SUPFAM" id="SSF52540">
    <property type="entry name" value="P-loop containing nucleoside triphosphate hydrolases"/>
    <property type="match status" value="1"/>
</dbReference>
<keyword evidence="10" id="KW-0408">Iron</keyword>
<protein>
    <recommendedName>
        <fullName evidence="2">Fe(2+) transporter FeoB</fullName>
    </recommendedName>
    <alternativeName>
        <fullName evidence="14">Ferrous iron transport protein B</fullName>
    </alternativeName>
</protein>
<evidence type="ECO:0000256" key="9">
    <source>
        <dbReference type="ARBA" id="ARBA00022989"/>
    </source>
</evidence>
<evidence type="ECO:0000256" key="15">
    <source>
        <dbReference type="SAM" id="Phobius"/>
    </source>
</evidence>
<dbReference type="Gene3D" id="3.40.50.300">
    <property type="entry name" value="P-loop containing nucleotide triphosphate hydrolases"/>
    <property type="match status" value="1"/>
</dbReference>
<evidence type="ECO:0000259" key="16">
    <source>
        <dbReference type="PROSITE" id="PS51711"/>
    </source>
</evidence>
<evidence type="ECO:0000256" key="3">
    <source>
        <dbReference type="ARBA" id="ARBA00022448"/>
    </source>
</evidence>
<evidence type="ECO:0000256" key="5">
    <source>
        <dbReference type="ARBA" id="ARBA00022496"/>
    </source>
</evidence>
<evidence type="ECO:0000256" key="2">
    <source>
        <dbReference type="ARBA" id="ARBA00022371"/>
    </source>
</evidence>
<dbReference type="InterPro" id="IPR011640">
    <property type="entry name" value="Fe2_transport_prot_B_C"/>
</dbReference>
<comment type="subcellular location">
    <subcellularLocation>
        <location evidence="1">Cell inner membrane</location>
        <topology evidence="1">Multi-pass membrane protein</topology>
    </subcellularLocation>
</comment>
<keyword evidence="8" id="KW-0547">Nucleotide-binding</keyword>
<keyword evidence="12" id="KW-0342">GTP-binding</keyword>
<keyword evidence="5" id="KW-0410">Iron transport</keyword>
<feature type="transmembrane region" description="Helical" evidence="15">
    <location>
        <begin position="451"/>
        <end position="468"/>
    </location>
</feature>
<evidence type="ECO:0000256" key="1">
    <source>
        <dbReference type="ARBA" id="ARBA00004429"/>
    </source>
</evidence>
<dbReference type="PROSITE" id="PS51711">
    <property type="entry name" value="G_FEOB"/>
    <property type="match status" value="1"/>
</dbReference>
<gene>
    <name evidence="17" type="ORF">EM6_1312</name>
</gene>
<reference evidence="18" key="1">
    <citation type="journal article" date="2017" name="Biotechnol. Biofuels">
        <title>Evaluation of environmental bacterial communities as a factor affecting the growth of duckweed Lemna minor.</title>
        <authorList>
            <person name="Ishizawa H."/>
            <person name="Kuroda M."/>
            <person name="Morikawa M."/>
            <person name="Ike M."/>
        </authorList>
    </citation>
    <scope>NUCLEOTIDE SEQUENCE [LARGE SCALE GENOMIC DNA]</scope>
    <source>
        <strain evidence="18">M6</strain>
    </source>
</reference>
<dbReference type="PANTHER" id="PTHR43185:SF1">
    <property type="entry name" value="FE(2+) TRANSPORTER FEOB"/>
    <property type="match status" value="1"/>
</dbReference>
<dbReference type="GO" id="GO:0015093">
    <property type="term" value="F:ferrous iron transmembrane transporter activity"/>
    <property type="evidence" value="ECO:0007669"/>
    <property type="project" value="InterPro"/>
</dbReference>
<evidence type="ECO:0000256" key="12">
    <source>
        <dbReference type="ARBA" id="ARBA00023134"/>
    </source>
</evidence>
<feature type="transmembrane region" description="Helical" evidence="15">
    <location>
        <begin position="381"/>
        <end position="408"/>
    </location>
</feature>
<dbReference type="Pfam" id="PF07664">
    <property type="entry name" value="FeoB_C"/>
    <property type="match status" value="1"/>
</dbReference>
<dbReference type="GO" id="GO:0005525">
    <property type="term" value="F:GTP binding"/>
    <property type="evidence" value="ECO:0007669"/>
    <property type="project" value="UniProtKB-KW"/>
</dbReference>
<feature type="transmembrane region" description="Helical" evidence="15">
    <location>
        <begin position="545"/>
        <end position="562"/>
    </location>
</feature>
<dbReference type="OrthoDB" id="9809127at2"/>
<feature type="transmembrane region" description="Helical" evidence="15">
    <location>
        <begin position="315"/>
        <end position="337"/>
    </location>
</feature>
<proteinExistence type="predicted"/>
<evidence type="ECO:0000256" key="4">
    <source>
        <dbReference type="ARBA" id="ARBA00022475"/>
    </source>
</evidence>
<dbReference type="RefSeq" id="WP_126421250.1">
    <property type="nucleotide sequence ID" value="NZ_AP018827.1"/>
</dbReference>
<dbReference type="Pfam" id="PF07670">
    <property type="entry name" value="Gate"/>
    <property type="match status" value="2"/>
</dbReference>
<keyword evidence="13 15" id="KW-0472">Membrane</keyword>
<keyword evidence="7 15" id="KW-0812">Transmembrane</keyword>
<keyword evidence="11" id="KW-0406">Ion transport</keyword>
<dbReference type="FunFam" id="3.40.50.300:FF:000426">
    <property type="entry name" value="Ferrous iron transport protein B"/>
    <property type="match status" value="1"/>
</dbReference>
<feature type="transmembrane region" description="Helical" evidence="15">
    <location>
        <begin position="266"/>
        <end position="295"/>
    </location>
</feature>
<dbReference type="Proteomes" id="UP000278756">
    <property type="component" value="Chromosome 1"/>
</dbReference>
<evidence type="ECO:0000256" key="11">
    <source>
        <dbReference type="ARBA" id="ARBA00023065"/>
    </source>
</evidence>
<name>A0A3G9G1Z9_9CAUL</name>
<feature type="transmembrane region" description="Helical" evidence="15">
    <location>
        <begin position="349"/>
        <end position="375"/>
    </location>
</feature>
<dbReference type="EMBL" id="AP018827">
    <property type="protein sequence ID" value="BBF80727.1"/>
    <property type="molecule type" value="Genomic_DNA"/>
</dbReference>
<keyword evidence="9 15" id="KW-1133">Transmembrane helix</keyword>
<dbReference type="Pfam" id="PF02421">
    <property type="entry name" value="FeoB_N"/>
    <property type="match status" value="1"/>
</dbReference>
<accession>A0A3G9G1Z9</accession>
<dbReference type="GO" id="GO:0005886">
    <property type="term" value="C:plasma membrane"/>
    <property type="evidence" value="ECO:0007669"/>
    <property type="project" value="UniProtKB-SubCell"/>
</dbReference>
<dbReference type="CDD" id="cd01879">
    <property type="entry name" value="FeoB"/>
    <property type="match status" value="1"/>
</dbReference>
<evidence type="ECO:0000313" key="18">
    <source>
        <dbReference type="Proteomes" id="UP000278756"/>
    </source>
</evidence>
<dbReference type="InterPro" id="IPR050860">
    <property type="entry name" value="FeoB_GTPase"/>
</dbReference>
<keyword evidence="4" id="KW-1003">Cell membrane</keyword>
<dbReference type="InterPro" id="IPR011642">
    <property type="entry name" value="Gate_dom"/>
</dbReference>
<evidence type="ECO:0000256" key="7">
    <source>
        <dbReference type="ARBA" id="ARBA00022692"/>
    </source>
</evidence>
<dbReference type="PANTHER" id="PTHR43185">
    <property type="entry name" value="FERROUS IRON TRANSPORT PROTEIN B"/>
    <property type="match status" value="1"/>
</dbReference>
<evidence type="ECO:0000256" key="13">
    <source>
        <dbReference type="ARBA" id="ARBA00023136"/>
    </source>
</evidence>
<feature type="domain" description="FeoB-type G" evidence="16">
    <location>
        <begin position="3"/>
        <end position="171"/>
    </location>
</feature>
<reference evidence="18" key="2">
    <citation type="journal article" date="2017" name="Plant Physiol. Biochem.">
        <title>Differential oxidative and antioxidative response of duckweed Lemna minor toward plant growth promoting/inhibiting bacteria.</title>
        <authorList>
            <person name="Ishizawa H."/>
            <person name="Kuroda M."/>
            <person name="Morikawa M."/>
            <person name="Ike M."/>
        </authorList>
    </citation>
    <scope>NUCLEOTIDE SEQUENCE [LARGE SCALE GENOMIC DNA]</scope>
    <source>
        <strain evidence="18">M6</strain>
    </source>
</reference>
<feature type="transmembrane region" description="Helical" evidence="15">
    <location>
        <begin position="582"/>
        <end position="604"/>
    </location>
</feature>
<evidence type="ECO:0000256" key="8">
    <source>
        <dbReference type="ARBA" id="ARBA00022741"/>
    </source>
</evidence>
<organism evidence="17 18">
    <name type="scientific">Asticcacaulis excentricus</name>
    <dbReference type="NCBI Taxonomy" id="78587"/>
    <lineage>
        <taxon>Bacteria</taxon>
        <taxon>Pseudomonadati</taxon>
        <taxon>Pseudomonadota</taxon>
        <taxon>Alphaproteobacteria</taxon>
        <taxon>Caulobacterales</taxon>
        <taxon>Caulobacteraceae</taxon>
        <taxon>Asticcacaulis</taxon>
    </lineage>
</organism>
<dbReference type="AlphaFoldDB" id="A0A3G9G1Z9"/>
<evidence type="ECO:0000313" key="17">
    <source>
        <dbReference type="EMBL" id="BBF80727.1"/>
    </source>
</evidence>
<dbReference type="InterPro" id="IPR027417">
    <property type="entry name" value="P-loop_NTPase"/>
</dbReference>
<sequence length="610" mass="65940">MSGLLIALVGNPNCGKTALFNQLTGARQKVANFAGVTVERKEGSFTAPSGRTIKVLDLPGAYSLDALGPDEIITRDVCMGKVAEVGAPDVIVCVADATNLRLNLRFVLEIRKLGRPMVLALNMMDAAHKRGIHIDQDRLQALLGIPVIQTVAIAGGGAKHLIDHIDTQSIEAPKIAATERDVHLEVRDILNAAVTMPSFTAKIDDQLDGVLLNPVFGLPILALLMFVVFQAVFAWATPLMDGIEGLFGWAAEMVRAHMPEGLLQSFIADAMISGVGSVLVFLPQILILFFFILVLEESGYLPRAAFLLDTLMARAGLTGRAFIPLLSSFACAIPGVMATRSIHDIRDRLTTIMIAPLMTCSARLPVYALLIAAFIPERQVWGVLSFQGLVLFGLYIAGILSALIVAWVMKLLRTDKSPAMLLMELPSYRLPNPRNLALGLWERAGIFMRRITGVIFAANTLLWVLATFPRPPANATQPAIDYSFAGMIGHAIEPIFRPIGFTWEICIALIPGMAAREVAVSALGTVYAISGSEDAVANQLQATVAAQWSLATGFSLLAWYIFAPQCLSTLAVIRRETNSWKFVGLTTGYLFGLAYLASFLTYSVTKMVTG</sequence>
<feature type="transmembrane region" description="Helical" evidence="15">
    <location>
        <begin position="216"/>
        <end position="236"/>
    </location>
</feature>
<keyword evidence="6" id="KW-0997">Cell inner membrane</keyword>
<evidence type="ECO:0000256" key="6">
    <source>
        <dbReference type="ARBA" id="ARBA00022519"/>
    </source>
</evidence>
<evidence type="ECO:0000256" key="14">
    <source>
        <dbReference type="ARBA" id="ARBA00031200"/>
    </source>
</evidence>
<keyword evidence="3" id="KW-0813">Transport</keyword>
<dbReference type="PRINTS" id="PR00326">
    <property type="entry name" value="GTP1OBG"/>
</dbReference>
<dbReference type="InterPro" id="IPR006073">
    <property type="entry name" value="GTP-bd"/>
</dbReference>
<dbReference type="InterPro" id="IPR030389">
    <property type="entry name" value="G_FEOB_dom"/>
</dbReference>